<dbReference type="EMBL" id="JAIBSC010000109">
    <property type="protein sequence ID" value="KAH1897219.1"/>
    <property type="molecule type" value="Genomic_DNA"/>
</dbReference>
<comment type="caution">
    <text evidence="2">The sequence shown here is derived from an EMBL/GenBank/DDBJ whole genome shotgun (WGS) entry which is preliminary data.</text>
</comment>
<reference evidence="2" key="1">
    <citation type="submission" date="2021-08" db="EMBL/GenBank/DDBJ databases">
        <title>Global Aspergillus fumigatus from environmental and clinical sources.</title>
        <authorList>
            <person name="Barber A."/>
            <person name="Sae-Ong T."/>
        </authorList>
    </citation>
    <scope>NUCLEOTIDE SEQUENCE</scope>
    <source>
        <strain evidence="2">NRZ-2016-071</strain>
    </source>
</reference>
<dbReference type="AlphaFoldDB" id="A0A9P8NDJ1"/>
<proteinExistence type="predicted"/>
<gene>
    <name evidence="2" type="ORF">KXV57_000759</name>
</gene>
<evidence type="ECO:0000313" key="3">
    <source>
        <dbReference type="Proteomes" id="UP000813423"/>
    </source>
</evidence>
<protein>
    <submittedName>
        <fullName evidence="2">Uncharacterized protein</fullName>
    </submittedName>
</protein>
<organism evidence="2 3">
    <name type="scientific">Aspergillus fumigatus</name>
    <name type="common">Neosartorya fumigata</name>
    <dbReference type="NCBI Taxonomy" id="746128"/>
    <lineage>
        <taxon>Eukaryota</taxon>
        <taxon>Fungi</taxon>
        <taxon>Dikarya</taxon>
        <taxon>Ascomycota</taxon>
        <taxon>Pezizomycotina</taxon>
        <taxon>Eurotiomycetes</taxon>
        <taxon>Eurotiomycetidae</taxon>
        <taxon>Eurotiales</taxon>
        <taxon>Aspergillaceae</taxon>
        <taxon>Aspergillus</taxon>
        <taxon>Aspergillus subgen. Fumigati</taxon>
    </lineage>
</organism>
<dbReference type="Proteomes" id="UP000813423">
    <property type="component" value="Unassembled WGS sequence"/>
</dbReference>
<evidence type="ECO:0000313" key="2">
    <source>
        <dbReference type="EMBL" id="KAH1897219.1"/>
    </source>
</evidence>
<sequence length="436" mass="48468">MPKHRLAFPTSSSAPDTAIAWPPADQRTTGSASGFPETQPSQRSYGPLSILQNGASTVPAWTTSLAQSMSSFSPSHSSKTKEEPYSSTTLLQCTCDYNIVINKSVHAAVEDCHGMSTPYNMPGEYVVMSGQQGSYTGTAKHEFKDITLADFRHALGWFSTYFDDTVRETSSGGSSVLAVQASSPFKQNSSADETTEEETSWTNPYTLALKTKIDPEPENWGNTRRMLISMGVSCSVDCMVLKPLVEKALSGEISRQDGLDEITLEKATAWKPIDAYTEVTAEQPRPQRGFVRRMGSSGWDWSQGSSYKKGSARHFSSFQDQIQAECVDIYVINTQLLSQVHSESNPLIFYEIWFHLPTKRAPELPRVGLTDLVSYDIRKTSIRALRRKFHSRKWKDTWDSLCGAIGIQQIMVNLTMTQAKHLASVIAEINSSEWVR</sequence>
<feature type="region of interest" description="Disordered" evidence="1">
    <location>
        <begin position="1"/>
        <end position="49"/>
    </location>
</feature>
<accession>A0A9P8NDJ1</accession>
<name>A0A9P8NDJ1_ASPFM</name>
<evidence type="ECO:0000256" key="1">
    <source>
        <dbReference type="SAM" id="MobiDB-lite"/>
    </source>
</evidence>
<feature type="compositionally biased region" description="Polar residues" evidence="1">
    <location>
        <begin position="26"/>
        <end position="49"/>
    </location>
</feature>